<dbReference type="PROSITE" id="PS50009">
    <property type="entry name" value="RASGEF_CAT"/>
    <property type="match status" value="1"/>
</dbReference>
<proteinExistence type="predicted"/>
<name>A0A8H7VKS4_9FUNG</name>
<dbReference type="Gene3D" id="1.10.840.10">
    <property type="entry name" value="Ras guanine-nucleotide exchange factors catalytic domain"/>
    <property type="match status" value="1"/>
</dbReference>
<feature type="compositionally biased region" description="Polar residues" evidence="3">
    <location>
        <begin position="240"/>
        <end position="250"/>
    </location>
</feature>
<evidence type="ECO:0000313" key="5">
    <source>
        <dbReference type="EMBL" id="KAG2218229.1"/>
    </source>
</evidence>
<feature type="domain" description="Ras-GEF" evidence="4">
    <location>
        <begin position="635"/>
        <end position="958"/>
    </location>
</feature>
<feature type="region of interest" description="Disordered" evidence="3">
    <location>
        <begin position="546"/>
        <end position="622"/>
    </location>
</feature>
<dbReference type="Pfam" id="PF00617">
    <property type="entry name" value="RasGEF"/>
    <property type="match status" value="1"/>
</dbReference>
<dbReference type="SMART" id="SM00147">
    <property type="entry name" value="RasGEF"/>
    <property type="match status" value="1"/>
</dbReference>
<dbReference type="GO" id="GO:0005085">
    <property type="term" value="F:guanyl-nucleotide exchange factor activity"/>
    <property type="evidence" value="ECO:0007669"/>
    <property type="project" value="UniProtKB-KW"/>
</dbReference>
<feature type="region of interest" description="Disordered" evidence="3">
    <location>
        <begin position="162"/>
        <end position="186"/>
    </location>
</feature>
<feature type="compositionally biased region" description="Acidic residues" evidence="3">
    <location>
        <begin position="266"/>
        <end position="287"/>
    </location>
</feature>
<dbReference type="PANTHER" id="PTHR23113">
    <property type="entry name" value="GUANINE NUCLEOTIDE EXCHANGE FACTOR"/>
    <property type="match status" value="1"/>
</dbReference>
<feature type="region of interest" description="Disordered" evidence="3">
    <location>
        <begin position="469"/>
        <end position="519"/>
    </location>
</feature>
<feature type="region of interest" description="Disordered" evidence="3">
    <location>
        <begin position="217"/>
        <end position="358"/>
    </location>
</feature>
<dbReference type="GO" id="GO:0005886">
    <property type="term" value="C:plasma membrane"/>
    <property type="evidence" value="ECO:0007669"/>
    <property type="project" value="TreeGrafter"/>
</dbReference>
<feature type="region of interest" description="Disordered" evidence="3">
    <location>
        <begin position="384"/>
        <end position="437"/>
    </location>
</feature>
<feature type="compositionally biased region" description="Pro residues" evidence="3">
    <location>
        <begin position="601"/>
        <end position="613"/>
    </location>
</feature>
<evidence type="ECO:0000259" key="4">
    <source>
        <dbReference type="PROSITE" id="PS50009"/>
    </source>
</evidence>
<dbReference type="Proteomes" id="UP000646827">
    <property type="component" value="Unassembled WGS sequence"/>
</dbReference>
<dbReference type="SUPFAM" id="SSF48366">
    <property type="entry name" value="Ras GEF"/>
    <property type="match status" value="1"/>
</dbReference>
<keyword evidence="6" id="KW-1185">Reference proteome</keyword>
<dbReference type="AlphaFoldDB" id="A0A8H7VKS4"/>
<organism evidence="5 6">
    <name type="scientific">Circinella minor</name>
    <dbReference type="NCBI Taxonomy" id="1195481"/>
    <lineage>
        <taxon>Eukaryota</taxon>
        <taxon>Fungi</taxon>
        <taxon>Fungi incertae sedis</taxon>
        <taxon>Mucoromycota</taxon>
        <taxon>Mucoromycotina</taxon>
        <taxon>Mucoromycetes</taxon>
        <taxon>Mucorales</taxon>
        <taxon>Lichtheimiaceae</taxon>
        <taxon>Circinella</taxon>
    </lineage>
</organism>
<dbReference type="InterPro" id="IPR036964">
    <property type="entry name" value="RASGEF_cat_dom_sf"/>
</dbReference>
<dbReference type="EMBL" id="JAEPRB010000244">
    <property type="protein sequence ID" value="KAG2218229.1"/>
    <property type="molecule type" value="Genomic_DNA"/>
</dbReference>
<feature type="compositionally biased region" description="Polar residues" evidence="3">
    <location>
        <begin position="344"/>
        <end position="358"/>
    </location>
</feature>
<dbReference type="InterPro" id="IPR008937">
    <property type="entry name" value="Ras-like_GEF"/>
</dbReference>
<feature type="compositionally biased region" description="Polar residues" evidence="3">
    <location>
        <begin position="389"/>
        <end position="421"/>
    </location>
</feature>
<evidence type="ECO:0000313" key="6">
    <source>
        <dbReference type="Proteomes" id="UP000646827"/>
    </source>
</evidence>
<accession>A0A8H7VKS4</accession>
<evidence type="ECO:0000256" key="3">
    <source>
        <dbReference type="SAM" id="MobiDB-lite"/>
    </source>
</evidence>
<dbReference type="PANTHER" id="PTHR23113:SF363">
    <property type="entry name" value="PROTEIN SON OF SEVENLESS"/>
    <property type="match status" value="1"/>
</dbReference>
<comment type="caution">
    <text evidence="5">The sequence shown here is derived from an EMBL/GenBank/DDBJ whole genome shotgun (WGS) entry which is preliminary data.</text>
</comment>
<protein>
    <recommendedName>
        <fullName evidence="4">Ras-GEF domain-containing protein</fullName>
    </recommendedName>
</protein>
<sequence length="958" mass="109324">MRHWLLNYFVHDFIPSRELRITLTSFLNALPFHPRVKHSPRDQRIVKSLKRVVRRLKKVYYLRSAESDRVKVIAPPPPTEEQERVEEMVRAKLAQSPIRRKTAIVSSVNISDRHHGNRAVQDTGSAPVVVIGSVRNTSKIPPNASSSMDIISRTPTPLHTMHDGSSVHQYQQELQQQQQQQQPVRRNISTASISKFGKNNKQHDIEAVKASYMRRMEQQKRAMEMQQNDTATLPMGPTGDTMSCQSSVMTDDSLESALSPGTTDVEMSDEEEEDEDDDDAYSEEDETHDNKQRPTEEQLTMRLERERRKREEEEEQNRAAFFSPSSPNSIGSSSLVKVPTSSSIQSGSDFIHKSGSSSEDMIARDLSIAYNEKQQRLPLEEAASVTARARQNTQNKNQENGLTKQSIQQNTKESWKISVSSQYQPQPEQQQNQAMRSTRRILTPSHIHPTEQIKSSQQTTVGHIAQQLRGQDGSQMGESLPDDNTTTTSSSDKNRPSSPLRRSSQHHPRQKGHGGPVYLSQLARRSITSGGINGEEDEDQVLHIQEANTETTITSHTEEEEDTTQRGRMSITSSELGIHGTAIPQSPKSPKQHMTELDLPKPQPSTTPIPPSITPSGSRRTSSLYPQKSFILAYRSERMARQLCLLEAQVLLNIDWEEMVHCRWTKMANTDALDDMSEFTEEDEYDMIERDVNYTRRTRQIRLARGENHGGIEQVIKRFNDVCQWVASEIVHTRSLEERAKVVEKFIRLAQKCKLYCNFATLVQILLGLQSPAVSRLKKTWSRVGAHEMRILDQLSEFTSPMKNWKHIRDSMTQVAEEYGMSPVEVQIEMPGTNHHAFTKTKIKIPFGGCIPFLGIYLSDLVFNSEQPPYIHPTHDHHRIYQANNRTTSMFTSPLLKQPLVNFRKHRITATVIKRVLTFQNLAKRYSFERDDEVYFLCAELRSSNADQVRKLSHEIEP</sequence>
<dbReference type="GO" id="GO:0007265">
    <property type="term" value="P:Ras protein signal transduction"/>
    <property type="evidence" value="ECO:0007669"/>
    <property type="project" value="TreeGrafter"/>
</dbReference>
<dbReference type="InterPro" id="IPR001895">
    <property type="entry name" value="RASGEF_cat_dom"/>
</dbReference>
<feature type="compositionally biased region" description="Low complexity" evidence="3">
    <location>
        <begin position="422"/>
        <end position="433"/>
    </location>
</feature>
<feature type="compositionally biased region" description="Low complexity" evidence="3">
    <location>
        <begin position="546"/>
        <end position="555"/>
    </location>
</feature>
<gene>
    <name evidence="5" type="ORF">INT45_000771</name>
</gene>
<evidence type="ECO:0000256" key="2">
    <source>
        <dbReference type="PROSITE-ProRule" id="PRU00168"/>
    </source>
</evidence>
<reference evidence="5 6" key="1">
    <citation type="submission" date="2020-12" db="EMBL/GenBank/DDBJ databases">
        <title>Metabolic potential, ecology and presence of endohyphal bacteria is reflected in genomic diversity of Mucoromycotina.</title>
        <authorList>
            <person name="Muszewska A."/>
            <person name="Okrasinska A."/>
            <person name="Steczkiewicz K."/>
            <person name="Drgas O."/>
            <person name="Orlowska M."/>
            <person name="Perlinska-Lenart U."/>
            <person name="Aleksandrzak-Piekarczyk T."/>
            <person name="Szatraj K."/>
            <person name="Zielenkiewicz U."/>
            <person name="Pilsyk S."/>
            <person name="Malc E."/>
            <person name="Mieczkowski P."/>
            <person name="Kruszewska J.S."/>
            <person name="Biernat P."/>
            <person name="Pawlowska J."/>
        </authorList>
    </citation>
    <scope>NUCLEOTIDE SEQUENCE [LARGE SCALE GENOMIC DNA]</scope>
    <source>
        <strain evidence="5 6">CBS 142.35</strain>
    </source>
</reference>
<evidence type="ECO:0000256" key="1">
    <source>
        <dbReference type="ARBA" id="ARBA00022658"/>
    </source>
</evidence>
<feature type="compositionally biased region" description="Polar residues" evidence="3">
    <location>
        <begin position="566"/>
        <end position="575"/>
    </location>
</feature>
<keyword evidence="1 2" id="KW-0344">Guanine-nucleotide releasing factor</keyword>
<feature type="compositionally biased region" description="Low complexity" evidence="3">
    <location>
        <begin position="169"/>
        <end position="182"/>
    </location>
</feature>
<feature type="compositionally biased region" description="Low complexity" evidence="3">
    <location>
        <begin position="323"/>
        <end position="343"/>
    </location>
</feature>
<feature type="compositionally biased region" description="Basic residues" evidence="3">
    <location>
        <begin position="503"/>
        <end position="512"/>
    </location>
</feature>
<dbReference type="OrthoDB" id="10254377at2759"/>
<feature type="compositionally biased region" description="Basic and acidic residues" evidence="3">
    <location>
        <begin position="302"/>
        <end position="311"/>
    </location>
</feature>
<dbReference type="InterPro" id="IPR023578">
    <property type="entry name" value="Ras_GEF_dom_sf"/>
</dbReference>